<comment type="caution">
    <text evidence="1">The sequence shown here is derived from an EMBL/GenBank/DDBJ whole genome shotgun (WGS) entry which is preliminary data.</text>
</comment>
<accession>A0A919BL45</accession>
<evidence type="ECO:0000313" key="2">
    <source>
        <dbReference type="Proteomes" id="UP000632849"/>
    </source>
</evidence>
<gene>
    <name evidence="1" type="ORF">GCM10017667_29960</name>
</gene>
<name>A0A919BL45_STRFL</name>
<protein>
    <recommendedName>
        <fullName evidence="3">DUF1877 family protein</fullName>
    </recommendedName>
</protein>
<proteinExistence type="predicted"/>
<reference evidence="1" key="1">
    <citation type="journal article" date="2014" name="Int. J. Syst. Evol. Microbiol.">
        <title>Complete genome sequence of Corynebacterium casei LMG S-19264T (=DSM 44701T), isolated from a smear-ripened cheese.</title>
        <authorList>
            <consortium name="US DOE Joint Genome Institute (JGI-PGF)"/>
            <person name="Walter F."/>
            <person name="Albersmeier A."/>
            <person name="Kalinowski J."/>
            <person name="Ruckert C."/>
        </authorList>
    </citation>
    <scope>NUCLEOTIDE SEQUENCE</scope>
    <source>
        <strain evidence="1">JCM 4122</strain>
    </source>
</reference>
<organism evidence="1 2">
    <name type="scientific">Streptomyces filamentosus</name>
    <name type="common">Streptomyces roseosporus</name>
    <dbReference type="NCBI Taxonomy" id="67294"/>
    <lineage>
        <taxon>Bacteria</taxon>
        <taxon>Bacillati</taxon>
        <taxon>Actinomycetota</taxon>
        <taxon>Actinomycetes</taxon>
        <taxon>Kitasatosporales</taxon>
        <taxon>Streptomycetaceae</taxon>
        <taxon>Streptomyces</taxon>
    </lineage>
</organism>
<dbReference type="AlphaFoldDB" id="A0A919BL45"/>
<dbReference type="Proteomes" id="UP000632849">
    <property type="component" value="Unassembled WGS sequence"/>
</dbReference>
<keyword evidence="2" id="KW-1185">Reference proteome</keyword>
<reference evidence="1" key="2">
    <citation type="submission" date="2020-09" db="EMBL/GenBank/DDBJ databases">
        <authorList>
            <person name="Sun Q."/>
            <person name="Ohkuma M."/>
        </authorList>
    </citation>
    <scope>NUCLEOTIDE SEQUENCE</scope>
    <source>
        <strain evidence="1">JCM 4122</strain>
    </source>
</reference>
<evidence type="ECO:0000313" key="1">
    <source>
        <dbReference type="EMBL" id="GHF97560.1"/>
    </source>
</evidence>
<evidence type="ECO:0008006" key="3">
    <source>
        <dbReference type="Google" id="ProtNLM"/>
    </source>
</evidence>
<dbReference type="EMBL" id="BNBE01000001">
    <property type="protein sequence ID" value="GHF97560.1"/>
    <property type="molecule type" value="Genomic_DNA"/>
</dbReference>
<sequence>MRMRAPRPGGQDRAMSTDVSGMIECRPGARLWGLDDEDTVWEPGIDLFLLNRGNAYDGLACLFGIRNSFGFRPLAEGRGFPDDASEGLRREFAGYGGPDSVYGTTWVTWAELAAADWQETNASGTRSRASAAGADTDWGRVWSVMRILSEVHEAENVRLVVWFH</sequence>